<accession>A0ACC5YIN4</accession>
<evidence type="ECO:0000313" key="2">
    <source>
        <dbReference type="Proteomes" id="UP000830395"/>
    </source>
</evidence>
<dbReference type="Proteomes" id="UP000830395">
    <property type="component" value="Chromosome 8"/>
</dbReference>
<reference evidence="1" key="1">
    <citation type="submission" date="2020-02" db="EMBL/GenBank/DDBJ databases">
        <title>Genome sequencing of the panga catfish, Pangasius djambal.</title>
        <authorList>
            <person name="Wen M."/>
            <person name="Zahm M."/>
            <person name="Roques C."/>
            <person name="Cabau C."/>
            <person name="Klopp C."/>
            <person name="Donnadieu C."/>
            <person name="Jouanno E."/>
            <person name="Avarre J.-C."/>
            <person name="Campet M."/>
            <person name="Ha T."/>
            <person name="Dugue R."/>
            <person name="Lampietro C."/>
            <person name="Louis A."/>
            <person name="Herpin A."/>
            <person name="Echchiki A."/>
            <person name="Berthelot C."/>
            <person name="Parey E."/>
            <person name="Roest-Crollius H."/>
            <person name="Braasch I."/>
            <person name="Postlethwait J.H."/>
            <person name="Bobe J."/>
            <person name="Montfort J."/>
            <person name="Bouchez O."/>
            <person name="Begum T."/>
            <person name="Schartl M."/>
            <person name="Gustiano R."/>
            <person name="Guiguen Y."/>
        </authorList>
    </citation>
    <scope>NUCLEOTIDE SEQUENCE</scope>
    <source>
        <strain evidence="1">Pdj_M5554</strain>
    </source>
</reference>
<sequence length="99" mass="11117">MWKSTNQRAREEADAMTSVPSGRRGWCARAQRKRGAERARDREEEKKLPAGRNGVTNYDLSQEKNNNKSFVLTVTTVKLRSLASQVQLVITDAAVALLQ</sequence>
<dbReference type="EMBL" id="CM040982">
    <property type="protein sequence ID" value="MCJ8735217.1"/>
    <property type="molecule type" value="Genomic_DNA"/>
</dbReference>
<evidence type="ECO:0000313" key="1">
    <source>
        <dbReference type="EMBL" id="MCJ8735217.1"/>
    </source>
</evidence>
<keyword evidence="2" id="KW-1185">Reference proteome</keyword>
<protein>
    <submittedName>
        <fullName evidence="1">Uncharacterized protein</fullName>
    </submittedName>
</protein>
<name>A0ACC5YIN4_9TELE</name>
<proteinExistence type="predicted"/>
<comment type="caution">
    <text evidence="1">The sequence shown here is derived from an EMBL/GenBank/DDBJ whole genome shotgun (WGS) entry which is preliminary data.</text>
</comment>
<gene>
    <name evidence="1" type="ORF">PDJAM_G00244340</name>
</gene>
<organism evidence="1 2">
    <name type="scientific">Pangasius djambal</name>
    <dbReference type="NCBI Taxonomy" id="1691987"/>
    <lineage>
        <taxon>Eukaryota</taxon>
        <taxon>Metazoa</taxon>
        <taxon>Chordata</taxon>
        <taxon>Craniata</taxon>
        <taxon>Vertebrata</taxon>
        <taxon>Euteleostomi</taxon>
        <taxon>Actinopterygii</taxon>
        <taxon>Neopterygii</taxon>
        <taxon>Teleostei</taxon>
        <taxon>Ostariophysi</taxon>
        <taxon>Siluriformes</taxon>
        <taxon>Pangasiidae</taxon>
        <taxon>Pangasius</taxon>
    </lineage>
</organism>